<protein>
    <submittedName>
        <fullName evidence="1">Uncharacterized protein</fullName>
    </submittedName>
</protein>
<keyword evidence="4" id="KW-1185">Reference proteome</keyword>
<evidence type="ECO:0000313" key="1">
    <source>
        <dbReference type="EMBL" id="GFO66172.1"/>
    </source>
</evidence>
<dbReference type="EMBL" id="BLXY01000018">
    <property type="protein sequence ID" value="GFO66172.1"/>
    <property type="molecule type" value="Genomic_DNA"/>
</dbReference>
<dbReference type="RefSeq" id="WP_183350910.1">
    <property type="nucleotide sequence ID" value="NZ_BLXY01000018.1"/>
</dbReference>
<reference evidence="3" key="1">
    <citation type="submission" date="2020-06" db="EMBL/GenBank/DDBJ databases">
        <title>Draft genomic sequecing of Geomonas sp. Red736.</title>
        <authorList>
            <person name="Itoh H."/>
            <person name="Xu Z.X."/>
            <person name="Ushijima N."/>
            <person name="Masuda Y."/>
            <person name="Shiratori Y."/>
            <person name="Senoo K."/>
        </authorList>
    </citation>
    <scope>NUCLEOTIDE SEQUENCE [LARGE SCALE GENOMIC DNA]</scope>
    <source>
        <strain evidence="3">Red736</strain>
    </source>
</reference>
<evidence type="ECO:0000313" key="3">
    <source>
        <dbReference type="Proteomes" id="UP000568888"/>
    </source>
</evidence>
<dbReference type="AlphaFoldDB" id="A0A6V8N150"/>
<name>A0A6V8N150_9BACT</name>
<reference evidence="1" key="2">
    <citation type="journal article" date="2021" name="Int. J. Syst. Evol. Microbiol.">
        <title>Geomonas silvestris sp. nov., Geomonas paludis sp. nov. and Geomonas limicola sp. nov., isolated from terrestrial environments, and emended description of the genus Geomonas.</title>
        <authorList>
            <person name="Itoh H."/>
            <person name="Xu Z."/>
            <person name="Masuda Y."/>
            <person name="Ushijima N."/>
            <person name="Hayakawa C."/>
            <person name="Shiratori Y."/>
            <person name="Senoo K."/>
        </authorList>
    </citation>
    <scope>NUCLEOTIDE SEQUENCE</scope>
    <source>
        <strain evidence="1">Red736</strain>
    </source>
</reference>
<evidence type="ECO:0000313" key="2">
    <source>
        <dbReference type="EMBL" id="UPU36341.1"/>
    </source>
</evidence>
<dbReference type="Proteomes" id="UP000831485">
    <property type="component" value="Chromosome"/>
</dbReference>
<organism evidence="1 3">
    <name type="scientific">Geomonas paludis</name>
    <dbReference type="NCBI Taxonomy" id="2740185"/>
    <lineage>
        <taxon>Bacteria</taxon>
        <taxon>Pseudomonadati</taxon>
        <taxon>Thermodesulfobacteriota</taxon>
        <taxon>Desulfuromonadia</taxon>
        <taxon>Geobacterales</taxon>
        <taxon>Geobacteraceae</taxon>
        <taxon>Geomonas</taxon>
    </lineage>
</organism>
<sequence>MHIYHLIELREIFPPALTPLFYGRYLAEVRPDGTVYCDNRQFAIDSDTPPSPGTKVMIWCSRDYYCCPTDEFQARQPRPA</sequence>
<proteinExistence type="predicted"/>
<dbReference type="Proteomes" id="UP000568888">
    <property type="component" value="Unassembled WGS sequence"/>
</dbReference>
<gene>
    <name evidence="1" type="ORF">GMPD_40910</name>
    <name evidence="2" type="ORF">M1B72_01160</name>
</gene>
<dbReference type="EMBL" id="CP096574">
    <property type="protein sequence ID" value="UPU36341.1"/>
    <property type="molecule type" value="Genomic_DNA"/>
</dbReference>
<evidence type="ECO:0000313" key="4">
    <source>
        <dbReference type="Proteomes" id="UP000831485"/>
    </source>
</evidence>
<reference evidence="2" key="3">
    <citation type="submission" date="2022-04" db="EMBL/GenBank/DDBJ databases">
        <authorList>
            <person name="Liu G."/>
        </authorList>
    </citation>
    <scope>NUCLEOTIDE SEQUENCE</scope>
    <source>
        <strain evidence="2">RG22</strain>
    </source>
</reference>
<accession>A0A6V8N150</accession>